<dbReference type="OrthoDB" id="1704638at2759"/>
<sequence length="136" mass="14722">MGIALPRIVESSSSTPALSVSRCWLSLQAPSIYARYGLGELTATQVARFTLLLLFAPNLLAEKFNPSILKSLENLAHLEEYDWAGAILSCILGHSSTFLTLAQSCFRLISDQGLEGVDRLTLPSEDITEVPVGLVT</sequence>
<reference evidence="1 2" key="1">
    <citation type="journal article" date="2014" name="PLoS ONE">
        <title>Global Analysis of Gene Expression Profiles in Physic Nut (Jatropha curcas L.) Seedlings Exposed to Salt Stress.</title>
        <authorList>
            <person name="Zhang L."/>
            <person name="Zhang C."/>
            <person name="Wu P."/>
            <person name="Chen Y."/>
            <person name="Li M."/>
            <person name="Jiang H."/>
            <person name="Wu G."/>
        </authorList>
    </citation>
    <scope>NUCLEOTIDE SEQUENCE [LARGE SCALE GENOMIC DNA]</scope>
    <source>
        <strain evidence="2">cv. GZQX0401</strain>
        <tissue evidence="1">Young leaves</tissue>
    </source>
</reference>
<keyword evidence="2" id="KW-1185">Reference proteome</keyword>
<evidence type="ECO:0008006" key="3">
    <source>
        <dbReference type="Google" id="ProtNLM"/>
    </source>
</evidence>
<organism evidence="1 2">
    <name type="scientific">Jatropha curcas</name>
    <name type="common">Barbados nut</name>
    <dbReference type="NCBI Taxonomy" id="180498"/>
    <lineage>
        <taxon>Eukaryota</taxon>
        <taxon>Viridiplantae</taxon>
        <taxon>Streptophyta</taxon>
        <taxon>Embryophyta</taxon>
        <taxon>Tracheophyta</taxon>
        <taxon>Spermatophyta</taxon>
        <taxon>Magnoliopsida</taxon>
        <taxon>eudicotyledons</taxon>
        <taxon>Gunneridae</taxon>
        <taxon>Pentapetalae</taxon>
        <taxon>rosids</taxon>
        <taxon>fabids</taxon>
        <taxon>Malpighiales</taxon>
        <taxon>Euphorbiaceae</taxon>
        <taxon>Crotonoideae</taxon>
        <taxon>Jatropheae</taxon>
        <taxon>Jatropha</taxon>
    </lineage>
</organism>
<name>A0A067KFS2_JATCU</name>
<protein>
    <recommendedName>
        <fullName evidence="3">Aminotransferase-like plant mobile domain-containing protein</fullName>
    </recommendedName>
</protein>
<dbReference type="AlphaFoldDB" id="A0A067KFS2"/>
<dbReference type="Proteomes" id="UP000027138">
    <property type="component" value="Unassembled WGS sequence"/>
</dbReference>
<accession>A0A067KFS2</accession>
<proteinExistence type="predicted"/>
<evidence type="ECO:0000313" key="2">
    <source>
        <dbReference type="Proteomes" id="UP000027138"/>
    </source>
</evidence>
<evidence type="ECO:0000313" key="1">
    <source>
        <dbReference type="EMBL" id="KDP35081.1"/>
    </source>
</evidence>
<dbReference type="EMBL" id="KK914497">
    <property type="protein sequence ID" value="KDP35081.1"/>
    <property type="molecule type" value="Genomic_DNA"/>
</dbReference>
<gene>
    <name evidence="1" type="ORF">JCGZ_11033</name>
</gene>